<dbReference type="CDD" id="cd03801">
    <property type="entry name" value="GT4_PimA-like"/>
    <property type="match status" value="1"/>
</dbReference>
<comment type="caution">
    <text evidence="3">The sequence shown here is derived from an EMBL/GenBank/DDBJ whole genome shotgun (WGS) entry which is preliminary data.</text>
</comment>
<dbReference type="EMBL" id="PEXQ01000022">
    <property type="protein sequence ID" value="PIU16079.1"/>
    <property type="molecule type" value="Genomic_DNA"/>
</dbReference>
<gene>
    <name evidence="3" type="ORF">COT20_00935</name>
</gene>
<evidence type="ECO:0000259" key="2">
    <source>
        <dbReference type="Pfam" id="PF13439"/>
    </source>
</evidence>
<evidence type="ECO:0000313" key="4">
    <source>
        <dbReference type="Proteomes" id="UP000229784"/>
    </source>
</evidence>
<proteinExistence type="predicted"/>
<dbReference type="Proteomes" id="UP000229784">
    <property type="component" value="Unassembled WGS sequence"/>
</dbReference>
<feature type="domain" description="Glycosyltransferase subfamily 4-like N-terminal" evidence="2">
    <location>
        <begin position="17"/>
        <end position="178"/>
    </location>
</feature>
<dbReference type="InterPro" id="IPR050194">
    <property type="entry name" value="Glycosyltransferase_grp1"/>
</dbReference>
<name>A0A2M6XUV4_9BACT</name>
<dbReference type="InterPro" id="IPR028098">
    <property type="entry name" value="Glyco_trans_4-like_N"/>
</dbReference>
<organism evidence="3 4">
    <name type="scientific">bacterium (Candidatus Gribaldobacteria) CG08_land_8_20_14_0_20_39_15</name>
    <dbReference type="NCBI Taxonomy" id="2014273"/>
    <lineage>
        <taxon>Bacteria</taxon>
        <taxon>Candidatus Gribaldobacteria</taxon>
    </lineage>
</organism>
<dbReference type="Pfam" id="PF00534">
    <property type="entry name" value="Glycos_transf_1"/>
    <property type="match status" value="1"/>
</dbReference>
<dbReference type="SUPFAM" id="SSF53756">
    <property type="entry name" value="UDP-Glycosyltransferase/glycogen phosphorylase"/>
    <property type="match status" value="1"/>
</dbReference>
<evidence type="ECO:0000259" key="1">
    <source>
        <dbReference type="Pfam" id="PF00534"/>
    </source>
</evidence>
<evidence type="ECO:0000313" key="3">
    <source>
        <dbReference type="EMBL" id="PIU16079.1"/>
    </source>
</evidence>
<sequence>MKPKIVILCSSFAPFMSGAEFFIKETVERLNQQYDFTVITSRFQRALPKKEEMFGCSVKRIGWGLPLGLDKFCFMFASPFVALRCKPAIVHSVMESYAGIALIILRWFSKKIPTILTLQCGDLDHPKKQKKIPHWLWRRIHTTPDYITAISSFLAKRAERLRGRAKNILVIPNGFDLREVPQKEKAIIERIVCVARLSWEKGLEYLIAALPKIRQAFPSAHLVLVGDGPEREKLQNLVGRLNFQEAVQFKGFLPHQDALKEISQGEVFVCPSLAEGLGNVFLEAQACGTPVVGTNVGGIPDIIQDGFNGLLIPAQNSQAIVEAVMKIFKDKNLAQQFTQNALNTVQRFTWSNIVRQIDDLYQTILNN</sequence>
<dbReference type="GO" id="GO:0016757">
    <property type="term" value="F:glycosyltransferase activity"/>
    <property type="evidence" value="ECO:0007669"/>
    <property type="project" value="InterPro"/>
</dbReference>
<dbReference type="InterPro" id="IPR001296">
    <property type="entry name" value="Glyco_trans_1"/>
</dbReference>
<accession>A0A2M6XUV4</accession>
<evidence type="ECO:0008006" key="5">
    <source>
        <dbReference type="Google" id="ProtNLM"/>
    </source>
</evidence>
<reference evidence="4" key="1">
    <citation type="submission" date="2017-09" db="EMBL/GenBank/DDBJ databases">
        <title>Depth-based differentiation of microbial function through sediment-hosted aquifers and enrichment of novel symbionts in the deep terrestrial subsurface.</title>
        <authorList>
            <person name="Probst A.J."/>
            <person name="Ladd B."/>
            <person name="Jarett J.K."/>
            <person name="Geller-Mcgrath D.E."/>
            <person name="Sieber C.M.K."/>
            <person name="Emerson J.B."/>
            <person name="Anantharaman K."/>
            <person name="Thomas B.C."/>
            <person name="Malmstrom R."/>
            <person name="Stieglmeier M."/>
            <person name="Klingl A."/>
            <person name="Woyke T."/>
            <person name="Ryan C.M."/>
            <person name="Banfield J.F."/>
        </authorList>
    </citation>
    <scope>NUCLEOTIDE SEQUENCE [LARGE SCALE GENOMIC DNA]</scope>
</reference>
<feature type="domain" description="Glycosyl transferase family 1" evidence="1">
    <location>
        <begin position="190"/>
        <end position="341"/>
    </location>
</feature>
<dbReference type="PANTHER" id="PTHR45947">
    <property type="entry name" value="SULFOQUINOVOSYL TRANSFERASE SQD2"/>
    <property type="match status" value="1"/>
</dbReference>
<feature type="non-terminal residue" evidence="3">
    <location>
        <position position="367"/>
    </location>
</feature>
<protein>
    <recommendedName>
        <fullName evidence="5">Glycosyltransferase family 1 protein</fullName>
    </recommendedName>
</protein>
<dbReference type="AlphaFoldDB" id="A0A2M6XUV4"/>
<dbReference type="PANTHER" id="PTHR45947:SF3">
    <property type="entry name" value="SULFOQUINOVOSYL TRANSFERASE SQD2"/>
    <property type="match status" value="1"/>
</dbReference>
<dbReference type="Pfam" id="PF13439">
    <property type="entry name" value="Glyco_transf_4"/>
    <property type="match status" value="1"/>
</dbReference>
<dbReference type="Gene3D" id="3.40.50.2000">
    <property type="entry name" value="Glycogen Phosphorylase B"/>
    <property type="match status" value="2"/>
</dbReference>